<evidence type="ECO:0008006" key="3">
    <source>
        <dbReference type="Google" id="ProtNLM"/>
    </source>
</evidence>
<dbReference type="PANTHER" id="PTHR47642">
    <property type="entry name" value="ATP-DEPENDENT DNA HELICASE"/>
    <property type="match status" value="1"/>
</dbReference>
<name>A0A8J9VS30_9NEOP</name>
<feature type="non-terminal residue" evidence="1">
    <location>
        <position position="183"/>
    </location>
</feature>
<gene>
    <name evidence="1" type="ORF">BINO364_LOCUS3885</name>
</gene>
<dbReference type="InterPro" id="IPR051055">
    <property type="entry name" value="PIF1_helicase"/>
</dbReference>
<dbReference type="EMBL" id="OV170232">
    <property type="protein sequence ID" value="CAH0717252.1"/>
    <property type="molecule type" value="Genomic_DNA"/>
</dbReference>
<dbReference type="OrthoDB" id="6914457at2759"/>
<evidence type="ECO:0000313" key="1">
    <source>
        <dbReference type="EMBL" id="CAH0717252.1"/>
    </source>
</evidence>
<reference evidence="1" key="1">
    <citation type="submission" date="2021-12" db="EMBL/GenBank/DDBJ databases">
        <authorList>
            <person name="Martin H S."/>
        </authorList>
    </citation>
    <scope>NUCLEOTIDE SEQUENCE</scope>
</reference>
<organism evidence="1 2">
    <name type="scientific">Brenthis ino</name>
    <name type="common">lesser marbled fritillary</name>
    <dbReference type="NCBI Taxonomy" id="405034"/>
    <lineage>
        <taxon>Eukaryota</taxon>
        <taxon>Metazoa</taxon>
        <taxon>Ecdysozoa</taxon>
        <taxon>Arthropoda</taxon>
        <taxon>Hexapoda</taxon>
        <taxon>Insecta</taxon>
        <taxon>Pterygota</taxon>
        <taxon>Neoptera</taxon>
        <taxon>Endopterygota</taxon>
        <taxon>Lepidoptera</taxon>
        <taxon>Glossata</taxon>
        <taxon>Ditrysia</taxon>
        <taxon>Papilionoidea</taxon>
        <taxon>Nymphalidae</taxon>
        <taxon>Heliconiinae</taxon>
        <taxon>Argynnini</taxon>
        <taxon>Brenthis</taxon>
    </lineage>
</organism>
<dbReference type="AlphaFoldDB" id="A0A8J9VS30"/>
<evidence type="ECO:0000313" key="2">
    <source>
        <dbReference type="Proteomes" id="UP000838878"/>
    </source>
</evidence>
<proteinExistence type="predicted"/>
<protein>
    <recommendedName>
        <fullName evidence="3">ATP-dependent DNA helicase</fullName>
    </recommendedName>
</protein>
<keyword evidence="2" id="KW-1185">Reference proteome</keyword>
<dbReference type="Proteomes" id="UP000838878">
    <property type="component" value="Chromosome 12"/>
</dbReference>
<sequence length="183" mass="20672">MRQLNDSDFVEMLNRIRLGVTTQKDRDLLWTRLITLNSDSNESRLLEITEYLSKLPDDTVCILPIKNMCQQLNSAMLKSLPNTEIKLKAVDTINCPRYLSKRARECIKKYEDDASMTVGLEENIIIKIGAKVMLRRNIDIKLIPSYVLDGVGEVPGAWQPGASGAIQDASPRFMDNIFVLSVV</sequence>
<accession>A0A8J9VS30</accession>